<dbReference type="SUPFAM" id="SSF53822">
    <property type="entry name" value="Periplasmic binding protein-like I"/>
    <property type="match status" value="1"/>
</dbReference>
<dbReference type="Pfam" id="PF13458">
    <property type="entry name" value="Peripla_BP_6"/>
    <property type="match status" value="1"/>
</dbReference>
<keyword evidence="3" id="KW-0732">Signal</keyword>
<dbReference type="PROSITE" id="PS51257">
    <property type="entry name" value="PROKAR_LIPOPROTEIN"/>
    <property type="match status" value="1"/>
</dbReference>
<proteinExistence type="inferred from homology"/>
<organism evidence="6 7">
    <name type="scientific">Sporomusa silvacetica DSM 10669</name>
    <dbReference type="NCBI Taxonomy" id="1123289"/>
    <lineage>
        <taxon>Bacteria</taxon>
        <taxon>Bacillati</taxon>
        <taxon>Bacillota</taxon>
        <taxon>Negativicutes</taxon>
        <taxon>Selenomonadales</taxon>
        <taxon>Sporomusaceae</taxon>
        <taxon>Sporomusa</taxon>
    </lineage>
</organism>
<evidence type="ECO:0000256" key="1">
    <source>
        <dbReference type="ARBA" id="ARBA00010062"/>
    </source>
</evidence>
<protein>
    <submittedName>
        <fullName evidence="6">Leucine-, isoleucine-, valine-, threonine-, and alanine-binding protein</fullName>
    </submittedName>
</protein>
<keyword evidence="4" id="KW-0029">Amino-acid transport</keyword>
<dbReference type="InterPro" id="IPR000709">
    <property type="entry name" value="Leu_Ile_Val-bd"/>
</dbReference>
<dbReference type="InterPro" id="IPR028082">
    <property type="entry name" value="Peripla_BP_I"/>
</dbReference>
<sequence length="380" mass="40977">MKNRGLISLCLIFLFLLTVIMAGCGSSSNTVKIGAIGPLTGESSIGGLDELDGKRMAVEDFNAKGGINGKKVELFSEDDASQPSQSAAAAMKLINQNKVVALVGAQNSACTLAMMEILSKYKIPGVTPGSSSPSITNSGNQWITRAFPGDEIQAGALVNYAKNKMNVKKIGVIYVNDDFGKGGFKAISKAAEQQGIEVVSESFMGEDKDMRTQLTKIKSANVDGLFIWCQYVPGSLIMKQAREMNWNTQFYGSTGILHPKTFELSGGAYAGAINSVPFIPNLPDPEKQNWVKRYKDKFGKEPSQNSARAYDATMLLLEAIKRANSTDPKVIQEAIRTTQDHEGLQGKISIDKSNGEYIGDVMIVKAETAGWSFVESVSSK</sequence>
<dbReference type="CDD" id="cd19988">
    <property type="entry name" value="PBP1_ABC_HAAT-like"/>
    <property type="match status" value="1"/>
</dbReference>
<dbReference type="Gene3D" id="3.40.50.2300">
    <property type="match status" value="2"/>
</dbReference>
<evidence type="ECO:0000256" key="3">
    <source>
        <dbReference type="ARBA" id="ARBA00022729"/>
    </source>
</evidence>
<keyword evidence="7" id="KW-1185">Reference proteome</keyword>
<dbReference type="PANTHER" id="PTHR30483:SF6">
    <property type="entry name" value="PERIPLASMIC BINDING PROTEIN OF ABC TRANSPORTER FOR NATURAL AMINO ACIDS"/>
    <property type="match status" value="1"/>
</dbReference>
<comment type="similarity">
    <text evidence="1">Belongs to the leucine-binding protein family.</text>
</comment>
<dbReference type="InterPro" id="IPR051010">
    <property type="entry name" value="BCAA_transport"/>
</dbReference>
<gene>
    <name evidence="6" type="primary">braC_5</name>
    <name evidence="6" type="ORF">SPSIL_053850</name>
</gene>
<evidence type="ECO:0000313" key="7">
    <source>
        <dbReference type="Proteomes" id="UP000216752"/>
    </source>
</evidence>
<evidence type="ECO:0000256" key="4">
    <source>
        <dbReference type="ARBA" id="ARBA00022970"/>
    </source>
</evidence>
<dbReference type="EMBL" id="CP155573">
    <property type="protein sequence ID" value="XFO69155.1"/>
    <property type="molecule type" value="Genomic_DNA"/>
</dbReference>
<dbReference type="Proteomes" id="UP000216752">
    <property type="component" value="Chromosome"/>
</dbReference>
<dbReference type="PANTHER" id="PTHR30483">
    <property type="entry name" value="LEUCINE-SPECIFIC-BINDING PROTEIN"/>
    <property type="match status" value="1"/>
</dbReference>
<feature type="domain" description="Leucine-binding protein" evidence="5">
    <location>
        <begin position="30"/>
        <end position="368"/>
    </location>
</feature>
<evidence type="ECO:0000259" key="5">
    <source>
        <dbReference type="Pfam" id="PF13458"/>
    </source>
</evidence>
<evidence type="ECO:0000313" key="6">
    <source>
        <dbReference type="EMBL" id="XFO69155.1"/>
    </source>
</evidence>
<dbReference type="InterPro" id="IPR028081">
    <property type="entry name" value="Leu-bd"/>
</dbReference>
<accession>A0ABZ3IU58</accession>
<dbReference type="PRINTS" id="PR00337">
    <property type="entry name" value="LEUILEVALBP"/>
</dbReference>
<evidence type="ECO:0000256" key="2">
    <source>
        <dbReference type="ARBA" id="ARBA00022448"/>
    </source>
</evidence>
<dbReference type="RefSeq" id="WP_094604393.1">
    <property type="nucleotide sequence ID" value="NZ_CP155573.1"/>
</dbReference>
<reference evidence="6" key="1">
    <citation type="submission" date="2024-05" db="EMBL/GenBank/DDBJ databases">
        <title>Isolation and characterization of Sporomusa carbonis sp. nov., a carboxydotrophic hydrogenogen in the genus of Sporomusa isolated from a charcoal burning pile.</title>
        <authorList>
            <person name="Boeer T."/>
            <person name="Rosenbaum F."/>
            <person name="Eysell L."/>
            <person name="Mueller V."/>
            <person name="Daniel R."/>
            <person name="Poehlein A."/>
        </authorList>
    </citation>
    <scope>NUCLEOTIDE SEQUENCE [LARGE SCALE GENOMIC DNA]</scope>
    <source>
        <strain evidence="6">DSM 10669</strain>
    </source>
</reference>
<name>A0ABZ3IU58_9FIRM</name>
<keyword evidence="2" id="KW-0813">Transport</keyword>